<dbReference type="InterPro" id="IPR033399">
    <property type="entry name" value="TP_0789-like"/>
</dbReference>
<evidence type="ECO:0000313" key="3">
    <source>
        <dbReference type="EMBL" id="GHD40905.1"/>
    </source>
</evidence>
<accession>A0A918XP05</accession>
<proteinExistence type="predicted"/>
<name>A0A918XP05_9PROT</name>
<feature type="signal peptide" evidence="1">
    <location>
        <begin position="1"/>
        <end position="22"/>
    </location>
</feature>
<dbReference type="EMBL" id="BMZS01000001">
    <property type="protein sequence ID" value="GHD40905.1"/>
    <property type="molecule type" value="Genomic_DNA"/>
</dbReference>
<gene>
    <name evidence="3" type="ORF">GCM10017083_04630</name>
</gene>
<evidence type="ECO:0000256" key="1">
    <source>
        <dbReference type="SAM" id="SignalP"/>
    </source>
</evidence>
<feature type="domain" description="Uncharacterized protein TP-0789" evidence="2">
    <location>
        <begin position="81"/>
        <end position="263"/>
    </location>
</feature>
<evidence type="ECO:0000259" key="2">
    <source>
        <dbReference type="Pfam" id="PF17131"/>
    </source>
</evidence>
<reference evidence="3" key="2">
    <citation type="submission" date="2020-09" db="EMBL/GenBank/DDBJ databases">
        <authorList>
            <person name="Sun Q."/>
            <person name="Kim S."/>
        </authorList>
    </citation>
    <scope>NUCLEOTIDE SEQUENCE</scope>
    <source>
        <strain evidence="3">KCTC 42651</strain>
    </source>
</reference>
<comment type="caution">
    <text evidence="3">The sequence shown here is derived from an EMBL/GenBank/DDBJ whole genome shotgun (WGS) entry which is preliminary data.</text>
</comment>
<dbReference type="AlphaFoldDB" id="A0A918XP05"/>
<dbReference type="CDD" id="cd16329">
    <property type="entry name" value="LolA_like"/>
    <property type="match status" value="1"/>
</dbReference>
<feature type="chain" id="PRO_5037311214" evidence="1">
    <location>
        <begin position="23"/>
        <end position="265"/>
    </location>
</feature>
<dbReference type="RefSeq" id="WP_189987284.1">
    <property type="nucleotide sequence ID" value="NZ_BMZS01000001.1"/>
</dbReference>
<evidence type="ECO:0000313" key="4">
    <source>
        <dbReference type="Proteomes" id="UP000630353"/>
    </source>
</evidence>
<protein>
    <submittedName>
        <fullName evidence="3">Membrane protein</fullName>
    </submittedName>
</protein>
<dbReference type="Gene3D" id="2.50.20.10">
    <property type="entry name" value="Lipoprotein localisation LolA/LolB/LppX"/>
    <property type="match status" value="1"/>
</dbReference>
<dbReference type="Pfam" id="PF17131">
    <property type="entry name" value="LolA_like"/>
    <property type="match status" value="1"/>
</dbReference>
<keyword evidence="4" id="KW-1185">Reference proteome</keyword>
<sequence length="265" mass="30865">MNNLTTAAIAGIILCFSAIPTAAETPEEKGRWIAEQTDRRDLGWGDSEVHLTMTLRNREGQSSIRKLSIASLEVDEPKLGDRSLTLFDEPRDIEGTAFLSHTRILDPDDQWLYLPALKRVKRISSQNKSGPFVGSEFAYEDLVSQEVERYTYKYLRDEPCGDRTCFVSERFPVYEHSGYTRQVTWVDHTDFQPRKVEYYDRKGDLLKVLELVEYRQYLGKYWRAHRLEMVNHQTGKSTTLAFSDYSFKLGLNDGDFRKSRLERLR</sequence>
<reference evidence="3" key="1">
    <citation type="journal article" date="2014" name="Int. J. Syst. Evol. Microbiol.">
        <title>Complete genome sequence of Corynebacterium casei LMG S-19264T (=DSM 44701T), isolated from a smear-ripened cheese.</title>
        <authorList>
            <consortium name="US DOE Joint Genome Institute (JGI-PGF)"/>
            <person name="Walter F."/>
            <person name="Albersmeier A."/>
            <person name="Kalinowski J."/>
            <person name="Ruckert C."/>
        </authorList>
    </citation>
    <scope>NUCLEOTIDE SEQUENCE</scope>
    <source>
        <strain evidence="3">KCTC 42651</strain>
    </source>
</reference>
<dbReference type="Proteomes" id="UP000630353">
    <property type="component" value="Unassembled WGS sequence"/>
</dbReference>
<organism evidence="3 4">
    <name type="scientific">Thalassobaculum fulvum</name>
    <dbReference type="NCBI Taxonomy" id="1633335"/>
    <lineage>
        <taxon>Bacteria</taxon>
        <taxon>Pseudomonadati</taxon>
        <taxon>Pseudomonadota</taxon>
        <taxon>Alphaproteobacteria</taxon>
        <taxon>Rhodospirillales</taxon>
        <taxon>Thalassobaculaceae</taxon>
        <taxon>Thalassobaculum</taxon>
    </lineage>
</organism>
<keyword evidence="1" id="KW-0732">Signal</keyword>